<dbReference type="Pfam" id="PF03573">
    <property type="entry name" value="OprD"/>
    <property type="match status" value="1"/>
</dbReference>
<feature type="signal peptide" evidence="4">
    <location>
        <begin position="1"/>
        <end position="25"/>
    </location>
</feature>
<keyword evidence="2" id="KW-0813">Transport</keyword>
<evidence type="ECO:0000313" key="5">
    <source>
        <dbReference type="EMBL" id="ANI13454.1"/>
    </source>
</evidence>
<evidence type="ECO:0000313" key="6">
    <source>
        <dbReference type="Proteomes" id="UP000077748"/>
    </source>
</evidence>
<feature type="chain" id="PRO_5008391466" evidence="4">
    <location>
        <begin position="26"/>
        <end position="460"/>
    </location>
</feature>
<dbReference type="InterPro" id="IPR023614">
    <property type="entry name" value="Porin_dom_sf"/>
</dbReference>
<dbReference type="InterPro" id="IPR005318">
    <property type="entry name" value="OM_porin_bac"/>
</dbReference>
<comment type="similarity">
    <text evidence="1">Belongs to the outer membrane porin (Opr) (TC 1.B.25) family.</text>
</comment>
<sequence>MTNPHFRPTAIGLALLAGVTGQAWAAEEDDRQRGQAAAKGFIEGQSLTLSTRNFASREQKHGRFIFKIPKDDGYEPTHSRRTWVQGSILQYSSGYTRGTVGFGLDVGAFHALNLERGKGVVAGGSNRTLTDSDGRPLDEWSKLGVANLRLRMSNSELRAGRFQVQTPVLATIDNRALPSTFRGVGLTSSELTGLRLQAGSFDRVSPRTGAGDEKLTTTYGDRKAKGDRYSYLGGTYRATPNLSLSAYGGEFEDIWRQYYLGFSHDLGDPDVLALHTRFDGYSTRDAGSRKAGYIDNDTWSLAFTLARGAHSLMAGWQQVDGDEYFDYVNETAAIYLVNYLQSDYNGPNEKSAQLAYGTDWARYGIPGLSSTLWYAKGWGIDGTRYDGDRNGAHGSYAEVRKQDGERHRELGMTLAYKIQNGPLKSSSIKLTYRRHRASQNQADGSIDDVRLITTLPFNLL</sequence>
<dbReference type="Gene3D" id="2.40.160.10">
    <property type="entry name" value="Porin"/>
    <property type="match status" value="1"/>
</dbReference>
<dbReference type="PANTHER" id="PTHR34596:SF2">
    <property type="entry name" value="CHITOPORIN"/>
    <property type="match status" value="1"/>
</dbReference>
<dbReference type="GO" id="GO:0016020">
    <property type="term" value="C:membrane"/>
    <property type="evidence" value="ECO:0007669"/>
    <property type="project" value="InterPro"/>
</dbReference>
<protein>
    <submittedName>
        <fullName evidence="5">Porin</fullName>
    </submittedName>
</protein>
<gene>
    <name evidence="5" type="ORF">A9C11_05410</name>
</gene>
<dbReference type="EMBL" id="CP015878">
    <property type="protein sequence ID" value="ANI13454.1"/>
    <property type="molecule type" value="Genomic_DNA"/>
</dbReference>
<reference evidence="5 6" key="1">
    <citation type="submission" date="2016-05" db="EMBL/GenBank/DDBJ databases">
        <title>Genome Sequence of Pseudomonas citronellolis Strain SJTE-3, an Estrogens and Persistent Organic Pollutants degradation strain.</title>
        <authorList>
            <person name="Liang R."/>
        </authorList>
    </citation>
    <scope>NUCLEOTIDE SEQUENCE [LARGE SCALE GENOMIC DNA]</scope>
    <source>
        <strain evidence="5 6">SJTE-3</strain>
    </source>
</reference>
<dbReference type="GO" id="GO:0015288">
    <property type="term" value="F:porin activity"/>
    <property type="evidence" value="ECO:0007669"/>
    <property type="project" value="TreeGrafter"/>
</dbReference>
<evidence type="ECO:0000256" key="1">
    <source>
        <dbReference type="ARBA" id="ARBA00009075"/>
    </source>
</evidence>
<evidence type="ECO:0000256" key="4">
    <source>
        <dbReference type="SAM" id="SignalP"/>
    </source>
</evidence>
<organism evidence="5 6">
    <name type="scientific">Pseudomonas citronellolis</name>
    <dbReference type="NCBI Taxonomy" id="53408"/>
    <lineage>
        <taxon>Bacteria</taxon>
        <taxon>Pseudomonadati</taxon>
        <taxon>Pseudomonadota</taxon>
        <taxon>Gammaproteobacteria</taxon>
        <taxon>Pseudomonadales</taxon>
        <taxon>Pseudomonadaceae</taxon>
        <taxon>Pseudomonas</taxon>
    </lineage>
</organism>
<evidence type="ECO:0000256" key="3">
    <source>
        <dbReference type="ARBA" id="ARBA00022729"/>
    </source>
</evidence>
<evidence type="ECO:0000256" key="2">
    <source>
        <dbReference type="ARBA" id="ARBA00022448"/>
    </source>
</evidence>
<dbReference type="PANTHER" id="PTHR34596">
    <property type="entry name" value="CHITOPORIN"/>
    <property type="match status" value="1"/>
</dbReference>
<dbReference type="Proteomes" id="UP000077748">
    <property type="component" value="Chromosome"/>
</dbReference>
<name>A0A1A9K7F6_9PSED</name>
<dbReference type="RefSeq" id="WP_064582055.1">
    <property type="nucleotide sequence ID" value="NZ_CP015878.1"/>
</dbReference>
<accession>A0A1A9K7F6</accession>
<proteinExistence type="inferred from homology"/>
<keyword evidence="3 4" id="KW-0732">Signal</keyword>
<dbReference type="AlphaFoldDB" id="A0A1A9K7F6"/>